<sequence length="68" mass="7396">MKTCGDTTHVGHVKRNKFYAQEVSSPGATLSERGVQSFVLLRPKAAAMSHRAPLSLCVVRSLKEEAVL</sequence>
<gene>
    <name evidence="1" type="ORF">ZHAS_00020585</name>
</gene>
<dbReference type="EMBL" id="KE525379">
    <property type="protein sequence ID" value="KFB52373.1"/>
    <property type="molecule type" value="Genomic_DNA"/>
</dbReference>
<reference evidence="2" key="2">
    <citation type="submission" date="2020-05" db="UniProtKB">
        <authorList>
            <consortium name="EnsemblMetazoa"/>
        </authorList>
    </citation>
    <scope>IDENTIFICATION</scope>
</reference>
<reference evidence="1 3" key="1">
    <citation type="journal article" date="2014" name="BMC Genomics">
        <title>Genome sequence of Anopheles sinensis provides insight into genetics basis of mosquito competence for malaria parasites.</title>
        <authorList>
            <person name="Zhou D."/>
            <person name="Zhang D."/>
            <person name="Ding G."/>
            <person name="Shi L."/>
            <person name="Hou Q."/>
            <person name="Ye Y."/>
            <person name="Xu Y."/>
            <person name="Zhou H."/>
            <person name="Xiong C."/>
            <person name="Li S."/>
            <person name="Yu J."/>
            <person name="Hong S."/>
            <person name="Yu X."/>
            <person name="Zou P."/>
            <person name="Chen C."/>
            <person name="Chang X."/>
            <person name="Wang W."/>
            <person name="Lv Y."/>
            <person name="Sun Y."/>
            <person name="Ma L."/>
            <person name="Shen B."/>
            <person name="Zhu C."/>
        </authorList>
    </citation>
    <scope>NUCLEOTIDE SEQUENCE [LARGE SCALE GENOMIC DNA]</scope>
</reference>
<dbReference type="EnsemblMetazoa" id="ASIC020585-RA">
    <property type="protein sequence ID" value="ASIC020585-PA"/>
    <property type="gene ID" value="ASIC020585"/>
</dbReference>
<organism evidence="1">
    <name type="scientific">Anopheles sinensis</name>
    <name type="common">Mosquito</name>
    <dbReference type="NCBI Taxonomy" id="74873"/>
    <lineage>
        <taxon>Eukaryota</taxon>
        <taxon>Metazoa</taxon>
        <taxon>Ecdysozoa</taxon>
        <taxon>Arthropoda</taxon>
        <taxon>Hexapoda</taxon>
        <taxon>Insecta</taxon>
        <taxon>Pterygota</taxon>
        <taxon>Neoptera</taxon>
        <taxon>Endopterygota</taxon>
        <taxon>Diptera</taxon>
        <taxon>Nematocera</taxon>
        <taxon>Culicoidea</taxon>
        <taxon>Culicidae</taxon>
        <taxon>Anophelinae</taxon>
        <taxon>Anopheles</taxon>
    </lineage>
</organism>
<proteinExistence type="predicted"/>
<evidence type="ECO:0000313" key="1">
    <source>
        <dbReference type="EMBL" id="KFB52373.1"/>
    </source>
</evidence>
<dbReference type="Proteomes" id="UP000030765">
    <property type="component" value="Unassembled WGS sequence"/>
</dbReference>
<dbReference type="AlphaFoldDB" id="A0A084WQ79"/>
<name>A0A084WQ79_ANOSI</name>
<dbReference type="EMBL" id="ATLV01025284">
    <property type="status" value="NOT_ANNOTATED_CDS"/>
    <property type="molecule type" value="Genomic_DNA"/>
</dbReference>
<evidence type="ECO:0000313" key="3">
    <source>
        <dbReference type="Proteomes" id="UP000030765"/>
    </source>
</evidence>
<dbReference type="VEuPathDB" id="VectorBase:ASIC020585"/>
<keyword evidence="3" id="KW-1185">Reference proteome</keyword>
<evidence type="ECO:0000313" key="2">
    <source>
        <dbReference type="EnsemblMetazoa" id="ASIC020585-PA"/>
    </source>
</evidence>
<accession>A0A084WQ79</accession>
<protein>
    <submittedName>
        <fullName evidence="1 2">Uncharacterized protein</fullName>
    </submittedName>
</protein>